<dbReference type="WBParaSite" id="Pan_g12060.t1">
    <property type="protein sequence ID" value="Pan_g12060.t1"/>
    <property type="gene ID" value="Pan_g12060"/>
</dbReference>
<dbReference type="Proteomes" id="UP000492821">
    <property type="component" value="Unassembled WGS sequence"/>
</dbReference>
<dbReference type="InterPro" id="IPR053729">
    <property type="entry name" value="MAD2L1BP_domain_sf"/>
</dbReference>
<reference evidence="1" key="1">
    <citation type="journal article" date="2013" name="Genetics">
        <title>The draft genome and transcriptome of Panagrellus redivivus are shaped by the harsh demands of a free-living lifestyle.</title>
        <authorList>
            <person name="Srinivasan J."/>
            <person name="Dillman A.R."/>
            <person name="Macchietto M.G."/>
            <person name="Heikkinen L."/>
            <person name="Lakso M."/>
            <person name="Fracchia K.M."/>
            <person name="Antoshechkin I."/>
            <person name="Mortazavi A."/>
            <person name="Wong G."/>
            <person name="Sternberg P.W."/>
        </authorList>
    </citation>
    <scope>NUCLEOTIDE SEQUENCE [LARGE SCALE GENOMIC DNA]</scope>
    <source>
        <strain evidence="1">MT8872</strain>
    </source>
</reference>
<evidence type="ECO:0000313" key="2">
    <source>
        <dbReference type="WBParaSite" id="Pan_g12060.t1"/>
    </source>
</evidence>
<evidence type="ECO:0000313" key="1">
    <source>
        <dbReference type="Proteomes" id="UP000492821"/>
    </source>
</evidence>
<name>A0A7E4USR4_PANRE</name>
<sequence length="224" mass="25678">MALTVNLDRCHCVHSMSQVVDVAIQSLLYLREVIPEPMQQLMQFDAEHKVVVQYQRICESLRQLFKSRNARLLREIVFVLGPTPYMAKEVYKIPIRLCDDHAGSVDFGCGESCESLCSREVRSVFMTLQKFLHAGASTKGPNTKFFIFARVSERLFNADTVDDIEEDDSFEVPSDELIKNRHIIVHEIHVPSCRKESQETESDHEHPVKAGFWLRVVPFVLAQA</sequence>
<keyword evidence="1" id="KW-1185">Reference proteome</keyword>
<dbReference type="Gene3D" id="3.30.900.20">
    <property type="match status" value="1"/>
</dbReference>
<organism evidence="1 2">
    <name type="scientific">Panagrellus redivivus</name>
    <name type="common">Microworm</name>
    <dbReference type="NCBI Taxonomy" id="6233"/>
    <lineage>
        <taxon>Eukaryota</taxon>
        <taxon>Metazoa</taxon>
        <taxon>Ecdysozoa</taxon>
        <taxon>Nematoda</taxon>
        <taxon>Chromadorea</taxon>
        <taxon>Rhabditida</taxon>
        <taxon>Tylenchina</taxon>
        <taxon>Panagrolaimomorpha</taxon>
        <taxon>Panagrolaimoidea</taxon>
        <taxon>Panagrolaimidae</taxon>
        <taxon>Panagrellus</taxon>
    </lineage>
</organism>
<dbReference type="AlphaFoldDB" id="A0A7E4USR4"/>
<protein>
    <submittedName>
        <fullName evidence="2">HORMA domain-containing protein</fullName>
    </submittedName>
</protein>
<reference evidence="2" key="2">
    <citation type="submission" date="2020-10" db="UniProtKB">
        <authorList>
            <consortium name="WormBaseParasite"/>
        </authorList>
    </citation>
    <scope>IDENTIFICATION</scope>
</reference>
<proteinExistence type="predicted"/>
<accession>A0A7E4USR4</accession>